<keyword evidence="2" id="KW-1185">Reference proteome</keyword>
<reference evidence="3" key="1">
    <citation type="submission" date="2024-02" db="UniProtKB">
        <authorList>
            <consortium name="WormBaseParasite"/>
        </authorList>
    </citation>
    <scope>IDENTIFICATION</scope>
</reference>
<evidence type="ECO:0000313" key="3">
    <source>
        <dbReference type="WBParaSite" id="MBELARI_LOCUS18349"/>
    </source>
</evidence>
<evidence type="ECO:0000313" key="2">
    <source>
        <dbReference type="Proteomes" id="UP000887575"/>
    </source>
</evidence>
<dbReference type="Proteomes" id="UP000887575">
    <property type="component" value="Unassembled WGS sequence"/>
</dbReference>
<accession>A0AAF3EVW9</accession>
<organism evidence="2 3">
    <name type="scientific">Mesorhabditis belari</name>
    <dbReference type="NCBI Taxonomy" id="2138241"/>
    <lineage>
        <taxon>Eukaryota</taxon>
        <taxon>Metazoa</taxon>
        <taxon>Ecdysozoa</taxon>
        <taxon>Nematoda</taxon>
        <taxon>Chromadorea</taxon>
        <taxon>Rhabditida</taxon>
        <taxon>Rhabditina</taxon>
        <taxon>Rhabditomorpha</taxon>
        <taxon>Rhabditoidea</taxon>
        <taxon>Rhabditidae</taxon>
        <taxon>Mesorhabditinae</taxon>
        <taxon>Mesorhabditis</taxon>
    </lineage>
</organism>
<sequence length="83" mass="9723">MKADAYEDLSNREKEGPSLAEEELRKQKKSVAEQALKQLKPLDDSNFFVAYPDFIAERDERGARFGWWLLNVEDYFKSAVETY</sequence>
<name>A0AAF3EVW9_9BILA</name>
<dbReference type="WBParaSite" id="MBELARI_LOCUS18349">
    <property type="protein sequence ID" value="MBELARI_LOCUS18349"/>
    <property type="gene ID" value="MBELARI_LOCUS18349"/>
</dbReference>
<evidence type="ECO:0000256" key="1">
    <source>
        <dbReference type="SAM" id="MobiDB-lite"/>
    </source>
</evidence>
<dbReference type="AlphaFoldDB" id="A0AAF3EVW9"/>
<feature type="compositionally biased region" description="Basic and acidic residues" evidence="1">
    <location>
        <begin position="1"/>
        <end position="16"/>
    </location>
</feature>
<feature type="region of interest" description="Disordered" evidence="1">
    <location>
        <begin position="1"/>
        <end position="24"/>
    </location>
</feature>
<proteinExistence type="predicted"/>
<protein>
    <submittedName>
        <fullName evidence="3">Uncharacterized protein</fullName>
    </submittedName>
</protein>